<dbReference type="InterPro" id="IPR051848">
    <property type="entry name" value="PGIP"/>
</dbReference>
<keyword evidence="3" id="KW-0677">Repeat</keyword>
<gene>
    <name evidence="4" type="ORF">L1049_027928</name>
</gene>
<proteinExistence type="predicted"/>
<dbReference type="FunFam" id="3.80.10.10:FF:000383">
    <property type="entry name" value="Leucine-rich repeat receptor protein kinase EMS1"/>
    <property type="match status" value="1"/>
</dbReference>
<dbReference type="AlphaFoldDB" id="A0AAP0WVX2"/>
<dbReference type="InterPro" id="IPR001611">
    <property type="entry name" value="Leu-rich_rpt"/>
</dbReference>
<dbReference type="EMBL" id="JBBPBK010000009">
    <property type="protein sequence ID" value="KAK9278363.1"/>
    <property type="molecule type" value="Genomic_DNA"/>
</dbReference>
<keyword evidence="5" id="KW-1185">Reference proteome</keyword>
<dbReference type="PANTHER" id="PTHR48059:SF38">
    <property type="entry name" value="OS04G0534166 PROTEIN"/>
    <property type="match status" value="1"/>
</dbReference>
<sequence length="169" mass="18622">MGLVGKLNGDIGGLTQLRSLDLSLNRGLTGSLSSWVGELQNLNILILSECSFSGNIPDELGSLASLTFLALNSNYFTGRIHRFWVGFKNLYWLDLANNQFTGSLPISTFITPGLDLLLTATCFNFNENQLSGPIPISIFSSDYGTEKSTICWKSTDWQYPIHLRTCSDS</sequence>
<protein>
    <submittedName>
        <fullName evidence="4">Uncharacterized protein</fullName>
    </submittedName>
</protein>
<reference evidence="4 5" key="1">
    <citation type="journal article" date="2024" name="Plant J.">
        <title>Genome sequences and population genomics reveal climatic adaptation and genomic divergence between two closely related sweetgum species.</title>
        <authorList>
            <person name="Xu W.Q."/>
            <person name="Ren C.Q."/>
            <person name="Zhang X.Y."/>
            <person name="Comes H.P."/>
            <person name="Liu X.H."/>
            <person name="Li Y.G."/>
            <person name="Kettle C.J."/>
            <person name="Jalonen R."/>
            <person name="Gaisberger H."/>
            <person name="Ma Y.Z."/>
            <person name="Qiu Y.X."/>
        </authorList>
    </citation>
    <scope>NUCLEOTIDE SEQUENCE [LARGE SCALE GENOMIC DNA]</scope>
    <source>
        <strain evidence="4">Hangzhou</strain>
    </source>
</reference>
<evidence type="ECO:0000256" key="2">
    <source>
        <dbReference type="ARBA" id="ARBA00022614"/>
    </source>
</evidence>
<dbReference type="Pfam" id="PF00560">
    <property type="entry name" value="LRR_1"/>
    <property type="match status" value="2"/>
</dbReference>
<dbReference type="SUPFAM" id="SSF52058">
    <property type="entry name" value="L domain-like"/>
    <property type="match status" value="1"/>
</dbReference>
<accession>A0AAP0WVX2</accession>
<keyword evidence="2" id="KW-0433">Leucine-rich repeat</keyword>
<comment type="caution">
    <text evidence="4">The sequence shown here is derived from an EMBL/GenBank/DDBJ whole genome shotgun (WGS) entry which is preliminary data.</text>
</comment>
<evidence type="ECO:0000256" key="3">
    <source>
        <dbReference type="ARBA" id="ARBA00022737"/>
    </source>
</evidence>
<dbReference type="PANTHER" id="PTHR48059">
    <property type="entry name" value="POLYGALACTURONASE INHIBITOR 1"/>
    <property type="match status" value="1"/>
</dbReference>
<evidence type="ECO:0000313" key="4">
    <source>
        <dbReference type="EMBL" id="KAK9278363.1"/>
    </source>
</evidence>
<organism evidence="4 5">
    <name type="scientific">Liquidambar formosana</name>
    <name type="common">Formosan gum</name>
    <dbReference type="NCBI Taxonomy" id="63359"/>
    <lineage>
        <taxon>Eukaryota</taxon>
        <taxon>Viridiplantae</taxon>
        <taxon>Streptophyta</taxon>
        <taxon>Embryophyta</taxon>
        <taxon>Tracheophyta</taxon>
        <taxon>Spermatophyta</taxon>
        <taxon>Magnoliopsida</taxon>
        <taxon>eudicotyledons</taxon>
        <taxon>Gunneridae</taxon>
        <taxon>Pentapetalae</taxon>
        <taxon>Saxifragales</taxon>
        <taxon>Altingiaceae</taxon>
        <taxon>Liquidambar</taxon>
    </lineage>
</organism>
<evidence type="ECO:0000256" key="1">
    <source>
        <dbReference type="ARBA" id="ARBA00004196"/>
    </source>
</evidence>
<dbReference type="InterPro" id="IPR032675">
    <property type="entry name" value="LRR_dom_sf"/>
</dbReference>
<evidence type="ECO:0000313" key="5">
    <source>
        <dbReference type="Proteomes" id="UP001415857"/>
    </source>
</evidence>
<comment type="subcellular location">
    <subcellularLocation>
        <location evidence="1">Cell envelope</location>
    </subcellularLocation>
</comment>
<dbReference type="Proteomes" id="UP001415857">
    <property type="component" value="Unassembled WGS sequence"/>
</dbReference>
<dbReference type="Gene3D" id="3.80.10.10">
    <property type="entry name" value="Ribonuclease Inhibitor"/>
    <property type="match status" value="1"/>
</dbReference>
<name>A0AAP0WVX2_LIQFO</name>